<keyword evidence="3 13" id="KW-0813">Transport</keyword>
<dbReference type="InterPro" id="IPR001873">
    <property type="entry name" value="ENaC"/>
</dbReference>
<comment type="subcellular location">
    <subcellularLocation>
        <location evidence="1">Membrane</location>
        <topology evidence="1">Multi-pass membrane protein</topology>
    </subcellularLocation>
</comment>
<proteinExistence type="inferred from homology"/>
<keyword evidence="12 13" id="KW-0407">Ion channel</keyword>
<dbReference type="GO" id="GO:0005886">
    <property type="term" value="C:plasma membrane"/>
    <property type="evidence" value="ECO:0007669"/>
    <property type="project" value="TreeGrafter"/>
</dbReference>
<dbReference type="OMA" id="FLGMSCV"/>
<sequence>MEDGESDDDSTFTSSDSFMERIILHVYDDESKEFSSLTTYHGMSGMMLFFYHSHPTFFKTTDSLLTEEHLPAVTLCKLGGADQWRNYPVIKSKSELLSSFDAVILGESLDFNDIVNLHRLEDMFMNITGEGLNVRRFLEESRLWLLYDFFAVEYVHGTLYKHRPEFVIFQVHPNGRAISPKLNGWPLPRGRTARLSFQPRKKTLLETGDWGDCTRGDGSLVPFYDRADCERDCIVEQFIRRCGCAPFFVESSYVRTCSLVEMGICGRQVECERLDYSNAMVSYRKKNRQNYSTIEIFVRSRRLQTDQQMKRIKAVDLLSYVAGSMGLFLGMSCVTLLEIFIYLFKSVWGVFNDQRHKSYYLDNFLGDDENNDETSDEEIFIITKTRRSTDKASAVVEDHESNDVSQETLERINTSGAPVVGQSIVFDRVNQEPFGPSQHDHHSSRVKIQIVHHPFERRTSSFAIQ</sequence>
<dbReference type="Gene3D" id="1.10.287.820">
    <property type="entry name" value="Acid-sensing ion channel domain"/>
    <property type="match status" value="1"/>
</dbReference>
<feature type="transmembrane region" description="Helical" evidence="14">
    <location>
        <begin position="317"/>
        <end position="344"/>
    </location>
</feature>
<dbReference type="Proteomes" id="UP000025227">
    <property type="component" value="Unplaced"/>
</dbReference>
<evidence type="ECO:0000313" key="16">
    <source>
        <dbReference type="WBParaSite" id="HCON_00190090-00001"/>
    </source>
</evidence>
<keyword evidence="4 13" id="KW-0894">Sodium channel</keyword>
<comment type="similarity">
    <text evidence="2 13">Belongs to the amiloride-sensitive sodium channel (TC 1.A.6) family.</text>
</comment>
<keyword evidence="11 13" id="KW-0739">Sodium transport</keyword>
<evidence type="ECO:0000256" key="8">
    <source>
        <dbReference type="ARBA" id="ARBA00023065"/>
    </source>
</evidence>
<evidence type="ECO:0000256" key="7">
    <source>
        <dbReference type="ARBA" id="ARBA00023053"/>
    </source>
</evidence>
<evidence type="ECO:0000256" key="1">
    <source>
        <dbReference type="ARBA" id="ARBA00004141"/>
    </source>
</evidence>
<evidence type="ECO:0000256" key="6">
    <source>
        <dbReference type="ARBA" id="ARBA00022989"/>
    </source>
</evidence>
<keyword evidence="10" id="KW-0325">Glycoprotein</keyword>
<evidence type="ECO:0000256" key="5">
    <source>
        <dbReference type="ARBA" id="ARBA00022692"/>
    </source>
</evidence>
<dbReference type="OrthoDB" id="5874059at2759"/>
<organism evidence="15 16">
    <name type="scientific">Haemonchus contortus</name>
    <name type="common">Barber pole worm</name>
    <dbReference type="NCBI Taxonomy" id="6289"/>
    <lineage>
        <taxon>Eukaryota</taxon>
        <taxon>Metazoa</taxon>
        <taxon>Ecdysozoa</taxon>
        <taxon>Nematoda</taxon>
        <taxon>Chromadorea</taxon>
        <taxon>Rhabditida</taxon>
        <taxon>Rhabditina</taxon>
        <taxon>Rhabditomorpha</taxon>
        <taxon>Strongyloidea</taxon>
        <taxon>Trichostrongylidae</taxon>
        <taxon>Haemonchus</taxon>
    </lineage>
</organism>
<protein>
    <submittedName>
        <fullName evidence="16">Amiloride-sensitive sodium channel</fullName>
    </submittedName>
</protein>
<evidence type="ECO:0000256" key="4">
    <source>
        <dbReference type="ARBA" id="ARBA00022461"/>
    </source>
</evidence>
<keyword evidence="5 13" id="KW-0812">Transmembrane</keyword>
<dbReference type="Gene3D" id="1.10.287.770">
    <property type="entry name" value="YojJ-like"/>
    <property type="match status" value="1"/>
</dbReference>
<keyword evidence="8 13" id="KW-0406">Ion transport</keyword>
<keyword evidence="6 14" id="KW-1133">Transmembrane helix</keyword>
<reference evidence="16" key="1">
    <citation type="submission" date="2020-12" db="UniProtKB">
        <authorList>
            <consortium name="WormBaseParasite"/>
        </authorList>
    </citation>
    <scope>IDENTIFICATION</scope>
    <source>
        <strain evidence="16">MHco3</strain>
    </source>
</reference>
<dbReference type="WBParaSite" id="HCON_00190090-00001">
    <property type="protein sequence ID" value="HCON_00190090-00001"/>
    <property type="gene ID" value="HCON_00190090"/>
</dbReference>
<name>A0A7I4Z897_HAECO</name>
<evidence type="ECO:0000256" key="12">
    <source>
        <dbReference type="ARBA" id="ARBA00023303"/>
    </source>
</evidence>
<keyword evidence="15" id="KW-1185">Reference proteome</keyword>
<dbReference type="PANTHER" id="PTHR11690">
    <property type="entry name" value="AMILORIDE-SENSITIVE SODIUM CHANNEL-RELATED"/>
    <property type="match status" value="1"/>
</dbReference>
<evidence type="ECO:0000256" key="11">
    <source>
        <dbReference type="ARBA" id="ARBA00023201"/>
    </source>
</evidence>
<evidence type="ECO:0000256" key="10">
    <source>
        <dbReference type="ARBA" id="ARBA00023180"/>
    </source>
</evidence>
<accession>A0A7I4Z897</accession>
<dbReference type="PANTHER" id="PTHR11690:SF284">
    <property type="entry name" value="ACID-SENSING ION CHANNEL 1"/>
    <property type="match status" value="1"/>
</dbReference>
<evidence type="ECO:0000256" key="13">
    <source>
        <dbReference type="RuleBase" id="RU000679"/>
    </source>
</evidence>
<evidence type="ECO:0000256" key="14">
    <source>
        <dbReference type="SAM" id="Phobius"/>
    </source>
</evidence>
<dbReference type="GO" id="GO:0015280">
    <property type="term" value="F:ligand-gated sodium channel activity"/>
    <property type="evidence" value="ECO:0007669"/>
    <property type="project" value="TreeGrafter"/>
</dbReference>
<keyword evidence="9 14" id="KW-0472">Membrane</keyword>
<evidence type="ECO:0000256" key="2">
    <source>
        <dbReference type="ARBA" id="ARBA00007193"/>
    </source>
</evidence>
<evidence type="ECO:0000256" key="3">
    <source>
        <dbReference type="ARBA" id="ARBA00022448"/>
    </source>
</evidence>
<evidence type="ECO:0000256" key="9">
    <source>
        <dbReference type="ARBA" id="ARBA00023136"/>
    </source>
</evidence>
<dbReference type="Pfam" id="PF00858">
    <property type="entry name" value="ASC"/>
    <property type="match status" value="1"/>
</dbReference>
<dbReference type="AlphaFoldDB" id="A0A7I4Z897"/>
<evidence type="ECO:0000313" key="15">
    <source>
        <dbReference type="Proteomes" id="UP000025227"/>
    </source>
</evidence>
<keyword evidence="7" id="KW-0915">Sodium</keyword>